<name>A0AAW1ZH85_CULAL</name>
<dbReference type="Gene3D" id="3.10.130.10">
    <property type="entry name" value="Ribonuclease A-like domain"/>
    <property type="match status" value="1"/>
</dbReference>
<dbReference type="InterPro" id="IPR036816">
    <property type="entry name" value="RNaseA-like_dom_sf"/>
</dbReference>
<proteinExistence type="predicted"/>
<accession>A0AAW1ZH85</accession>
<comment type="caution">
    <text evidence="2">The sequence shown here is derived from an EMBL/GenBank/DDBJ whole genome shotgun (WGS) entry which is preliminary data.</text>
</comment>
<feature type="signal peptide" evidence="1">
    <location>
        <begin position="1"/>
        <end position="17"/>
    </location>
</feature>
<dbReference type="AlphaFoldDB" id="A0AAW1ZH85"/>
<gene>
    <name evidence="2" type="ORF">ABG768_008525</name>
</gene>
<organism evidence="2 3">
    <name type="scientific">Culter alburnus</name>
    <name type="common">Topmouth culter</name>
    <dbReference type="NCBI Taxonomy" id="194366"/>
    <lineage>
        <taxon>Eukaryota</taxon>
        <taxon>Metazoa</taxon>
        <taxon>Chordata</taxon>
        <taxon>Craniata</taxon>
        <taxon>Vertebrata</taxon>
        <taxon>Euteleostomi</taxon>
        <taxon>Actinopterygii</taxon>
        <taxon>Neopterygii</taxon>
        <taxon>Teleostei</taxon>
        <taxon>Ostariophysi</taxon>
        <taxon>Cypriniformes</taxon>
        <taxon>Xenocyprididae</taxon>
        <taxon>Xenocypridinae</taxon>
        <taxon>Culter</taxon>
    </lineage>
</organism>
<keyword evidence="1" id="KW-0732">Signal</keyword>
<evidence type="ECO:0000313" key="3">
    <source>
        <dbReference type="Proteomes" id="UP001479290"/>
    </source>
</evidence>
<evidence type="ECO:0000313" key="2">
    <source>
        <dbReference type="EMBL" id="KAK9960681.1"/>
    </source>
</evidence>
<dbReference type="Proteomes" id="UP001479290">
    <property type="component" value="Unassembled WGS sequence"/>
</dbReference>
<reference evidence="2 3" key="1">
    <citation type="submission" date="2024-05" db="EMBL/GenBank/DDBJ databases">
        <title>A high-quality chromosomal-level genome assembly of Topmouth culter (Culter alburnus).</title>
        <authorList>
            <person name="Zhao H."/>
        </authorList>
    </citation>
    <scope>NUCLEOTIDE SEQUENCE [LARGE SCALE GENOMIC DNA]</scope>
    <source>
        <strain evidence="2">CATC2023</strain>
        <tissue evidence="2">Muscle</tissue>
    </source>
</reference>
<evidence type="ECO:0000256" key="1">
    <source>
        <dbReference type="SAM" id="SignalP"/>
    </source>
</evidence>
<sequence length="179" mass="20808">MLSSVIIFNLVLHTCLSELDMLHPSRPCTKAKSKNGYNTFLERHVREDIPTDLKKENWKMFINKIGTWNRTIQSFFPFSEKNNVTAVCSSGGKMYKDNLCISKKIFSFITVNIDSKKKIVKSVKRQKQHVILACDKFKTKCLPDHFQANTKKYKPNNNKPDCSKVKIRSINDEEVFSWL</sequence>
<protein>
    <submittedName>
        <fullName evidence="2">Uncharacterized protein</fullName>
    </submittedName>
</protein>
<dbReference type="EMBL" id="JAWDJR010000016">
    <property type="protein sequence ID" value="KAK9960681.1"/>
    <property type="molecule type" value="Genomic_DNA"/>
</dbReference>
<feature type="chain" id="PRO_5043721749" evidence="1">
    <location>
        <begin position="18"/>
        <end position="179"/>
    </location>
</feature>
<keyword evidence="3" id="KW-1185">Reference proteome</keyword>